<dbReference type="PANTHER" id="PTHR43762">
    <property type="entry name" value="L-GULONOLACTONE OXIDASE"/>
    <property type="match status" value="1"/>
</dbReference>
<dbReference type="PROSITE" id="PS00862">
    <property type="entry name" value="OX2_COVAL_FAD"/>
    <property type="match status" value="1"/>
</dbReference>
<feature type="domain" description="FAD-binding PCMH-type" evidence="5">
    <location>
        <begin position="13"/>
        <end position="183"/>
    </location>
</feature>
<evidence type="ECO:0000256" key="2">
    <source>
        <dbReference type="ARBA" id="ARBA00005466"/>
    </source>
</evidence>
<dbReference type="Gene3D" id="3.30.70.2520">
    <property type="match status" value="1"/>
</dbReference>
<dbReference type="OrthoDB" id="9800184at2"/>
<dbReference type="InterPro" id="IPR006093">
    <property type="entry name" value="Oxy_OxRdtase_FAD_BS"/>
</dbReference>
<dbReference type="GO" id="GO:0071949">
    <property type="term" value="F:FAD binding"/>
    <property type="evidence" value="ECO:0007669"/>
    <property type="project" value="InterPro"/>
</dbReference>
<dbReference type="InterPro" id="IPR016166">
    <property type="entry name" value="FAD-bd_PCMH"/>
</dbReference>
<dbReference type="PANTHER" id="PTHR43762:SF1">
    <property type="entry name" value="D-ARABINONO-1,4-LACTONE OXIDASE"/>
    <property type="match status" value="1"/>
</dbReference>
<comment type="caution">
    <text evidence="6">The sequence shown here is derived from an EMBL/GenBank/DDBJ whole genome shotgun (WGS) entry which is preliminary data.</text>
</comment>
<dbReference type="PROSITE" id="PS51387">
    <property type="entry name" value="FAD_PCMH"/>
    <property type="match status" value="1"/>
</dbReference>
<evidence type="ECO:0000313" key="6">
    <source>
        <dbReference type="EMBL" id="RZS37526.1"/>
    </source>
</evidence>
<dbReference type="InterPro" id="IPR016171">
    <property type="entry name" value="Vanillyl_alc_oxidase_C-sub2"/>
</dbReference>
<dbReference type="RefSeq" id="WP_130345016.1">
    <property type="nucleotide sequence ID" value="NZ_SGWQ01000005.1"/>
</dbReference>
<dbReference type="InterPro" id="IPR007173">
    <property type="entry name" value="ALO_C"/>
</dbReference>
<dbReference type="InterPro" id="IPR006094">
    <property type="entry name" value="Oxid_FAD_bind_N"/>
</dbReference>
<dbReference type="Pfam" id="PF01565">
    <property type="entry name" value="FAD_binding_4"/>
    <property type="match status" value="1"/>
</dbReference>
<dbReference type="InterPro" id="IPR010031">
    <property type="entry name" value="FAD_lactone_oxidase-like"/>
</dbReference>
<comment type="pathway">
    <text evidence="1">Cofactor biosynthesis; L-ascorbate biosynthesis.</text>
</comment>
<dbReference type="GO" id="GO:0080049">
    <property type="term" value="F:L-gulono-1,4-lactone dehydrogenase activity"/>
    <property type="evidence" value="ECO:0007669"/>
    <property type="project" value="TreeGrafter"/>
</dbReference>
<dbReference type="GO" id="GO:0003885">
    <property type="term" value="F:D-arabinono-1,4-lactone oxidase activity"/>
    <property type="evidence" value="ECO:0007669"/>
    <property type="project" value="InterPro"/>
</dbReference>
<dbReference type="Proteomes" id="UP000294257">
    <property type="component" value="Unassembled WGS sequence"/>
</dbReference>
<evidence type="ECO:0000256" key="3">
    <source>
        <dbReference type="ARBA" id="ARBA00022644"/>
    </source>
</evidence>
<proteinExistence type="inferred from homology"/>
<reference evidence="6 7" key="1">
    <citation type="submission" date="2019-02" db="EMBL/GenBank/DDBJ databases">
        <title>Genomic Encyclopedia of Type Strains, Phase IV (KMG-IV): sequencing the most valuable type-strain genomes for metagenomic binning, comparative biology and taxonomic classification.</title>
        <authorList>
            <person name="Goeker M."/>
        </authorList>
    </citation>
    <scope>NUCLEOTIDE SEQUENCE [LARGE SCALE GENOMIC DNA]</scope>
    <source>
        <strain evidence="6 7">DSM 101727</strain>
    </source>
</reference>
<evidence type="ECO:0000259" key="5">
    <source>
        <dbReference type="PROSITE" id="PS51387"/>
    </source>
</evidence>
<protein>
    <submittedName>
        <fullName evidence="6">FAD-linked oxidoreductase</fullName>
    </submittedName>
</protein>
<dbReference type="AlphaFoldDB" id="A0A4Q7KMJ0"/>
<name>A0A4Q7KMJ0_9PSEU</name>
<keyword evidence="7" id="KW-1185">Reference proteome</keyword>
<gene>
    <name evidence="6" type="ORF">EV193_10581</name>
</gene>
<dbReference type="EMBL" id="SGWQ01000005">
    <property type="protein sequence ID" value="RZS37526.1"/>
    <property type="molecule type" value="Genomic_DNA"/>
</dbReference>
<dbReference type="SUPFAM" id="SSF56176">
    <property type="entry name" value="FAD-binding/transporter-associated domain-like"/>
    <property type="match status" value="1"/>
</dbReference>
<dbReference type="Gene3D" id="3.30.43.10">
    <property type="entry name" value="Uridine Diphospho-n-acetylenolpyruvylglucosamine Reductase, domain 2"/>
    <property type="match status" value="1"/>
</dbReference>
<dbReference type="PIRSF" id="PIRSF000136">
    <property type="entry name" value="LGO_GLO"/>
    <property type="match status" value="1"/>
</dbReference>
<sequence>MSERPWHNWARTVSCTPARVARPESVAEIAETIAGARRDGLAVRPRGSGHSFTPAAEAPGVAVDLFGWRGLESVERDTGLVTVRSGTTIRELNAELDRHGLAMTNLGDIDKQTISGAISTGTHGTGAQLGGLATQVAALELVLADGSVVTCSAGERPDLFAAARVGLGALGVISRVTLRCEPSFVLAAEEVPVPVDEVFERFHEEAAANDHFEFYWFPGGGRTALVKRNNRLPLGAPARPLSRARQFVEYEMVENRLFNAVCAVGRAVPPLVGPITEVFSRTLSPRTYSDTSHRVFVTNRNVRFVESEYAVPRESIVDVLRELRARVPKLAHPVIFPAEVRVAAADDIWLSTAYLRNSAYIAIHQYTGMPFVEYFRLFSSIVGEVGGRPHWGKMHLLDAERLRERYPRFDDFLRVRSTVDPDGVFANPYTDRVLGPAKTLAA</sequence>
<organism evidence="6 7">
    <name type="scientific">Herbihabitans rhizosphaerae</name>
    <dbReference type="NCBI Taxonomy" id="1872711"/>
    <lineage>
        <taxon>Bacteria</taxon>
        <taxon>Bacillati</taxon>
        <taxon>Actinomycetota</taxon>
        <taxon>Actinomycetes</taxon>
        <taxon>Pseudonocardiales</taxon>
        <taxon>Pseudonocardiaceae</taxon>
        <taxon>Herbihabitans</taxon>
    </lineage>
</organism>
<comment type="similarity">
    <text evidence="2">Belongs to the oxygen-dependent FAD-linked oxidoreductase family.</text>
</comment>
<accession>A0A4Q7KMJ0</accession>
<evidence type="ECO:0000313" key="7">
    <source>
        <dbReference type="Proteomes" id="UP000294257"/>
    </source>
</evidence>
<keyword evidence="3" id="KW-0060">Ascorbate biosynthesis</keyword>
<dbReference type="InterPro" id="IPR036318">
    <property type="entry name" value="FAD-bd_PCMH-like_sf"/>
</dbReference>
<evidence type="ECO:0000256" key="1">
    <source>
        <dbReference type="ARBA" id="ARBA00005147"/>
    </source>
</evidence>
<keyword evidence="4" id="KW-0560">Oxidoreductase</keyword>
<dbReference type="GO" id="GO:0016020">
    <property type="term" value="C:membrane"/>
    <property type="evidence" value="ECO:0007669"/>
    <property type="project" value="InterPro"/>
</dbReference>
<dbReference type="UniPathway" id="UPA00132"/>
<dbReference type="Gene3D" id="3.30.465.10">
    <property type="match status" value="1"/>
</dbReference>
<dbReference type="Gene3D" id="1.10.45.10">
    <property type="entry name" value="Vanillyl-alcohol Oxidase, Chain A, domain 4"/>
    <property type="match status" value="1"/>
</dbReference>
<dbReference type="Pfam" id="PF04030">
    <property type="entry name" value="ALO"/>
    <property type="match status" value="1"/>
</dbReference>
<dbReference type="GO" id="GO:0019853">
    <property type="term" value="P:L-ascorbic acid biosynthetic process"/>
    <property type="evidence" value="ECO:0007669"/>
    <property type="project" value="UniProtKB-UniPathway"/>
</dbReference>
<dbReference type="InterPro" id="IPR016169">
    <property type="entry name" value="FAD-bd_PCMH_sub2"/>
</dbReference>
<dbReference type="InterPro" id="IPR016167">
    <property type="entry name" value="FAD-bd_PCMH_sub1"/>
</dbReference>
<evidence type="ECO:0000256" key="4">
    <source>
        <dbReference type="ARBA" id="ARBA00023002"/>
    </source>
</evidence>
<dbReference type="NCBIfam" id="TIGR01679">
    <property type="entry name" value="bact_FAD_ox"/>
    <property type="match status" value="1"/>
</dbReference>